<sequence length="98" mass="11040">MEDFRTIATCKTPLLVDARHTNISQRMRSSTAAEALDQKGHDYEFCRLLQSNYRLSSSPIFPYTPGTLTGLWEGCFMVRVVFSAPFFLTVSILDLLSG</sequence>
<evidence type="ECO:0000313" key="2">
    <source>
        <dbReference type="Proteomes" id="UP000807353"/>
    </source>
</evidence>
<dbReference type="EMBL" id="MU150333">
    <property type="protein sequence ID" value="KAF9458700.1"/>
    <property type="molecule type" value="Genomic_DNA"/>
</dbReference>
<proteinExistence type="predicted"/>
<keyword evidence="2" id="KW-1185">Reference proteome</keyword>
<gene>
    <name evidence="1" type="ORF">BDZ94DRAFT_1270039</name>
</gene>
<dbReference type="AlphaFoldDB" id="A0A9P5XXP9"/>
<evidence type="ECO:0000313" key="1">
    <source>
        <dbReference type="EMBL" id="KAF9458700.1"/>
    </source>
</evidence>
<accession>A0A9P5XXP9</accession>
<reference evidence="1" key="1">
    <citation type="submission" date="2020-11" db="EMBL/GenBank/DDBJ databases">
        <authorList>
            <consortium name="DOE Joint Genome Institute"/>
            <person name="Ahrendt S."/>
            <person name="Riley R."/>
            <person name="Andreopoulos W."/>
            <person name="Labutti K."/>
            <person name="Pangilinan J."/>
            <person name="Ruiz-Duenas F.J."/>
            <person name="Barrasa J.M."/>
            <person name="Sanchez-Garcia M."/>
            <person name="Camarero S."/>
            <person name="Miyauchi S."/>
            <person name="Serrano A."/>
            <person name="Linde D."/>
            <person name="Babiker R."/>
            <person name="Drula E."/>
            <person name="Ayuso-Fernandez I."/>
            <person name="Pacheco R."/>
            <person name="Padilla G."/>
            <person name="Ferreira P."/>
            <person name="Barriuso J."/>
            <person name="Kellner H."/>
            <person name="Castanera R."/>
            <person name="Alfaro M."/>
            <person name="Ramirez L."/>
            <person name="Pisabarro A.G."/>
            <person name="Kuo A."/>
            <person name="Tritt A."/>
            <person name="Lipzen A."/>
            <person name="He G."/>
            <person name="Yan M."/>
            <person name="Ng V."/>
            <person name="Cullen D."/>
            <person name="Martin F."/>
            <person name="Rosso M.-N."/>
            <person name="Henrissat B."/>
            <person name="Hibbett D."/>
            <person name="Martinez A.T."/>
            <person name="Grigoriev I.V."/>
        </authorList>
    </citation>
    <scope>NUCLEOTIDE SEQUENCE</scope>
    <source>
        <strain evidence="1">CBS 247.69</strain>
    </source>
</reference>
<dbReference type="Proteomes" id="UP000807353">
    <property type="component" value="Unassembled WGS sequence"/>
</dbReference>
<name>A0A9P5XXP9_9AGAR</name>
<protein>
    <submittedName>
        <fullName evidence="1">Uncharacterized protein</fullName>
    </submittedName>
</protein>
<organism evidence="1 2">
    <name type="scientific">Collybia nuda</name>
    <dbReference type="NCBI Taxonomy" id="64659"/>
    <lineage>
        <taxon>Eukaryota</taxon>
        <taxon>Fungi</taxon>
        <taxon>Dikarya</taxon>
        <taxon>Basidiomycota</taxon>
        <taxon>Agaricomycotina</taxon>
        <taxon>Agaricomycetes</taxon>
        <taxon>Agaricomycetidae</taxon>
        <taxon>Agaricales</taxon>
        <taxon>Tricholomatineae</taxon>
        <taxon>Clitocybaceae</taxon>
        <taxon>Collybia</taxon>
    </lineage>
</organism>
<comment type="caution">
    <text evidence="1">The sequence shown here is derived from an EMBL/GenBank/DDBJ whole genome shotgun (WGS) entry which is preliminary data.</text>
</comment>